<proteinExistence type="predicted"/>
<dbReference type="Proteomes" id="UP001472677">
    <property type="component" value="Unassembled WGS sequence"/>
</dbReference>
<comment type="caution">
    <text evidence="1">The sequence shown here is derived from an EMBL/GenBank/DDBJ whole genome shotgun (WGS) entry which is preliminary data.</text>
</comment>
<accession>A0ABR2A253</accession>
<gene>
    <name evidence="1" type="ORF">V6N12_055118</name>
</gene>
<protein>
    <submittedName>
        <fullName evidence="1">Uncharacterized protein</fullName>
    </submittedName>
</protein>
<evidence type="ECO:0000313" key="1">
    <source>
        <dbReference type="EMBL" id="KAK8486890.1"/>
    </source>
</evidence>
<keyword evidence="2" id="KW-1185">Reference proteome</keyword>
<reference evidence="1 2" key="1">
    <citation type="journal article" date="2024" name="G3 (Bethesda)">
        <title>Genome assembly of Hibiscus sabdariffa L. provides insights into metabolisms of medicinal natural products.</title>
        <authorList>
            <person name="Kim T."/>
        </authorList>
    </citation>
    <scope>NUCLEOTIDE SEQUENCE [LARGE SCALE GENOMIC DNA]</scope>
    <source>
        <strain evidence="1">TK-2024</strain>
        <tissue evidence="1">Old leaves</tissue>
    </source>
</reference>
<evidence type="ECO:0000313" key="2">
    <source>
        <dbReference type="Proteomes" id="UP001472677"/>
    </source>
</evidence>
<dbReference type="EMBL" id="JBBPBM010001137">
    <property type="protein sequence ID" value="KAK8486890.1"/>
    <property type="molecule type" value="Genomic_DNA"/>
</dbReference>
<sequence length="148" mass="16735">MAVIEFTTLTIITYLFKFMAESARGDTTISTQCYTAEAGESFQRITFFSPSSSSSNLGHRLTPNSSPPSTRMITPSFVMKNSFKNFQTHLLHILSVLASITSHRWFVVITVDAIKTVVIARSRLYAPFTEASTQSLWRKPRRFIEGSW</sequence>
<organism evidence="1 2">
    <name type="scientific">Hibiscus sabdariffa</name>
    <name type="common">roselle</name>
    <dbReference type="NCBI Taxonomy" id="183260"/>
    <lineage>
        <taxon>Eukaryota</taxon>
        <taxon>Viridiplantae</taxon>
        <taxon>Streptophyta</taxon>
        <taxon>Embryophyta</taxon>
        <taxon>Tracheophyta</taxon>
        <taxon>Spermatophyta</taxon>
        <taxon>Magnoliopsida</taxon>
        <taxon>eudicotyledons</taxon>
        <taxon>Gunneridae</taxon>
        <taxon>Pentapetalae</taxon>
        <taxon>rosids</taxon>
        <taxon>malvids</taxon>
        <taxon>Malvales</taxon>
        <taxon>Malvaceae</taxon>
        <taxon>Malvoideae</taxon>
        <taxon>Hibiscus</taxon>
    </lineage>
</organism>
<name>A0ABR2A253_9ROSI</name>